<dbReference type="RefSeq" id="WP_001191208.1">
    <property type="nucleotide sequence ID" value="NZ_JEWH01000012.1"/>
</dbReference>
<evidence type="ECO:0000256" key="4">
    <source>
        <dbReference type="ARBA" id="ARBA00022989"/>
    </source>
</evidence>
<dbReference type="GO" id="GO:0016020">
    <property type="term" value="C:membrane"/>
    <property type="evidence" value="ECO:0007669"/>
    <property type="project" value="UniProtKB-SubCell"/>
</dbReference>
<dbReference type="EMBL" id="JEWH01000012">
    <property type="protein sequence ID" value="EXB06411.1"/>
    <property type="molecule type" value="Genomic_DNA"/>
</dbReference>
<evidence type="ECO:0000256" key="3">
    <source>
        <dbReference type="ARBA" id="ARBA00022692"/>
    </source>
</evidence>
<protein>
    <recommendedName>
        <fullName evidence="9">AI-2E family transporter</fullName>
    </recommendedName>
</protein>
<evidence type="ECO:0008006" key="9">
    <source>
        <dbReference type="Google" id="ProtNLM"/>
    </source>
</evidence>
<gene>
    <name evidence="7" type="ORF">J512_1372</name>
</gene>
<evidence type="ECO:0000256" key="1">
    <source>
        <dbReference type="ARBA" id="ARBA00004141"/>
    </source>
</evidence>
<comment type="subcellular location">
    <subcellularLocation>
        <location evidence="1">Membrane</location>
        <topology evidence="1">Multi-pass membrane protein</topology>
    </subcellularLocation>
</comment>
<feature type="transmembrane region" description="Helical" evidence="6">
    <location>
        <begin position="231"/>
        <end position="249"/>
    </location>
</feature>
<feature type="transmembrane region" description="Helical" evidence="6">
    <location>
        <begin position="302"/>
        <end position="328"/>
    </location>
</feature>
<feature type="transmembrane region" description="Helical" evidence="6">
    <location>
        <begin position="61"/>
        <end position="88"/>
    </location>
</feature>
<dbReference type="Pfam" id="PF01594">
    <property type="entry name" value="AI-2E_transport"/>
    <property type="match status" value="1"/>
</dbReference>
<name>A0A009I7G5_ACIB9</name>
<proteinExistence type="inferred from homology"/>
<keyword evidence="4 6" id="KW-1133">Transmembrane helix</keyword>
<comment type="caution">
    <text evidence="7">The sequence shown here is derived from an EMBL/GenBank/DDBJ whole genome shotgun (WGS) entry which is preliminary data.</text>
</comment>
<reference evidence="7 8" key="1">
    <citation type="submission" date="2014-02" db="EMBL/GenBank/DDBJ databases">
        <title>Comparative genomics and transcriptomics to identify genetic mechanisms underlying the emergence of carbapenem resistant Acinetobacter baumannii (CRAb).</title>
        <authorList>
            <person name="Harris A.D."/>
            <person name="Johnson K.J."/>
            <person name="George J."/>
            <person name="Shefchek K."/>
            <person name="Daugherty S.C."/>
            <person name="Parankush S."/>
            <person name="Sadzewicz L."/>
            <person name="Tallon L."/>
            <person name="Sengamalay N."/>
            <person name="Hazen T.H."/>
            <person name="Rasko D.A."/>
        </authorList>
    </citation>
    <scope>NUCLEOTIDE SEQUENCE [LARGE SCALE GENOMIC DNA]</scope>
    <source>
        <strain evidence="7 8">1295743</strain>
    </source>
</reference>
<evidence type="ECO:0000256" key="5">
    <source>
        <dbReference type="ARBA" id="ARBA00023136"/>
    </source>
</evidence>
<dbReference type="PATRIC" id="fig|1310613.3.peg.1317"/>
<evidence type="ECO:0000313" key="8">
    <source>
        <dbReference type="Proteomes" id="UP000020595"/>
    </source>
</evidence>
<feature type="transmembrane region" description="Helical" evidence="6">
    <location>
        <begin position="12"/>
        <end position="40"/>
    </location>
</feature>
<evidence type="ECO:0000313" key="7">
    <source>
        <dbReference type="EMBL" id="EXB06411.1"/>
    </source>
</evidence>
<dbReference type="AlphaFoldDB" id="A0A009I7G5"/>
<feature type="transmembrane region" description="Helical" evidence="6">
    <location>
        <begin position="206"/>
        <end position="225"/>
    </location>
</feature>
<dbReference type="InterPro" id="IPR002549">
    <property type="entry name" value="AI-2E-like"/>
</dbReference>
<comment type="similarity">
    <text evidence="2">Belongs to the autoinducer-2 exporter (AI-2E) (TC 2.A.86) family.</text>
</comment>
<evidence type="ECO:0000256" key="2">
    <source>
        <dbReference type="ARBA" id="ARBA00009773"/>
    </source>
</evidence>
<dbReference type="GeneID" id="92894766"/>
<evidence type="ECO:0000256" key="6">
    <source>
        <dbReference type="SAM" id="Phobius"/>
    </source>
</evidence>
<sequence>MQSLSNRQSLIASYILMGIFLLSVIPLHLLASFFAGFLIYEIIISLSSIVERYIDGQRARIFISILLSIITISLLAFFITSLISFVVYDLKGVGLHSINGKVDQTLLHLQAEIGKYLPGYIPDSVTELKDEIFAFMKDNVTTLKNASSDILHNLVTMVMGLIIGILVAIHGFHRRTPQPVFKSLLIQRIQKLSISFRNVVFAQIKISAINTLLFILFAFVLLPIWGVHLPFAKTLTILTFMFGLIPILGNLISNTLTFIAALTISLGLAGVALLYLVLVHKLEYFINAKIIGHKINANAWEILLAMLIFESIFGLSGLIAAPIFYAYLKLELKDARLI</sequence>
<keyword evidence="3 6" id="KW-0812">Transmembrane</keyword>
<keyword evidence="5 6" id="KW-0472">Membrane</keyword>
<organism evidence="7 8">
    <name type="scientific">Acinetobacter baumannii (strain 1295743)</name>
    <dbReference type="NCBI Taxonomy" id="1310613"/>
    <lineage>
        <taxon>Bacteria</taxon>
        <taxon>Pseudomonadati</taxon>
        <taxon>Pseudomonadota</taxon>
        <taxon>Gammaproteobacteria</taxon>
        <taxon>Moraxellales</taxon>
        <taxon>Moraxellaceae</taxon>
        <taxon>Acinetobacter</taxon>
        <taxon>Acinetobacter calcoaceticus/baumannii complex</taxon>
    </lineage>
</organism>
<feature type="transmembrane region" description="Helical" evidence="6">
    <location>
        <begin position="150"/>
        <end position="172"/>
    </location>
</feature>
<accession>A0A009I7G5</accession>
<dbReference type="Proteomes" id="UP000020595">
    <property type="component" value="Unassembled WGS sequence"/>
</dbReference>
<feature type="transmembrane region" description="Helical" evidence="6">
    <location>
        <begin position="256"/>
        <end position="278"/>
    </location>
</feature>